<proteinExistence type="predicted"/>
<keyword evidence="2" id="KW-1185">Reference proteome</keyword>
<evidence type="ECO:0000313" key="2">
    <source>
        <dbReference type="Proteomes" id="UP001153954"/>
    </source>
</evidence>
<reference evidence="1" key="1">
    <citation type="submission" date="2022-03" db="EMBL/GenBank/DDBJ databases">
        <authorList>
            <person name="Tunstrom K."/>
        </authorList>
    </citation>
    <scope>NUCLEOTIDE SEQUENCE</scope>
</reference>
<protein>
    <submittedName>
        <fullName evidence="1">Uncharacterized protein</fullName>
    </submittedName>
</protein>
<organism evidence="1 2">
    <name type="scientific">Euphydryas editha</name>
    <name type="common">Edith's checkerspot</name>
    <dbReference type="NCBI Taxonomy" id="104508"/>
    <lineage>
        <taxon>Eukaryota</taxon>
        <taxon>Metazoa</taxon>
        <taxon>Ecdysozoa</taxon>
        <taxon>Arthropoda</taxon>
        <taxon>Hexapoda</taxon>
        <taxon>Insecta</taxon>
        <taxon>Pterygota</taxon>
        <taxon>Neoptera</taxon>
        <taxon>Endopterygota</taxon>
        <taxon>Lepidoptera</taxon>
        <taxon>Glossata</taxon>
        <taxon>Ditrysia</taxon>
        <taxon>Papilionoidea</taxon>
        <taxon>Nymphalidae</taxon>
        <taxon>Nymphalinae</taxon>
        <taxon>Euphydryas</taxon>
    </lineage>
</organism>
<evidence type="ECO:0000313" key="1">
    <source>
        <dbReference type="EMBL" id="CAH2098147.1"/>
    </source>
</evidence>
<dbReference type="EMBL" id="CAKOGL010000019">
    <property type="protein sequence ID" value="CAH2098147.1"/>
    <property type="molecule type" value="Genomic_DNA"/>
</dbReference>
<name>A0AAU9UJ97_EUPED</name>
<accession>A0AAU9UJ97</accession>
<gene>
    <name evidence="1" type="ORF">EEDITHA_LOCUS13294</name>
</gene>
<sequence>MKGYLVLKDIIKNPFVSELNATRTTENTDKQEDILYQKDVSFSAELEIAPSSRFSKSNVSEKHIDDVQRLVTLPTPLENSEPNYTFTGERFKEVDGLKSLIEDGVSKIDINIIADEKDNDALLEVTKIKVTTLGPSLEQKVPGGTSSPERTTAVESCDCVTCNGARCSCPLTDKCRPSKFSYFSQVTLK</sequence>
<dbReference type="AlphaFoldDB" id="A0AAU9UJ97"/>
<dbReference type="Proteomes" id="UP001153954">
    <property type="component" value="Unassembled WGS sequence"/>
</dbReference>
<comment type="caution">
    <text evidence="1">The sequence shown here is derived from an EMBL/GenBank/DDBJ whole genome shotgun (WGS) entry which is preliminary data.</text>
</comment>